<reference evidence="1 2" key="1">
    <citation type="submission" date="2015-01" db="EMBL/GenBank/DDBJ databases">
        <title>The Genome Sequence of Exophiala xenobiotica CBS118157.</title>
        <authorList>
            <consortium name="The Broad Institute Genomics Platform"/>
            <person name="Cuomo C."/>
            <person name="de Hoog S."/>
            <person name="Gorbushina A."/>
            <person name="Stielow B."/>
            <person name="Teixiera M."/>
            <person name="Abouelleil A."/>
            <person name="Chapman S.B."/>
            <person name="Priest M."/>
            <person name="Young S.K."/>
            <person name="Wortman J."/>
            <person name="Nusbaum C."/>
            <person name="Birren B."/>
        </authorList>
    </citation>
    <scope>NUCLEOTIDE SEQUENCE [LARGE SCALE GENOMIC DNA]</scope>
    <source>
        <strain evidence="1 2">CBS 118157</strain>
    </source>
</reference>
<dbReference type="RefSeq" id="XP_013319422.1">
    <property type="nucleotide sequence ID" value="XM_013463968.1"/>
</dbReference>
<dbReference type="Proteomes" id="UP000054342">
    <property type="component" value="Unassembled WGS sequence"/>
</dbReference>
<gene>
    <name evidence="1" type="ORF">PV05_03331</name>
</gene>
<keyword evidence="2" id="KW-1185">Reference proteome</keyword>
<proteinExistence type="predicted"/>
<protein>
    <submittedName>
        <fullName evidence="1">Uncharacterized protein</fullName>
    </submittedName>
</protein>
<name>A0A0D2D940_9EURO</name>
<dbReference type="EMBL" id="KN847318">
    <property type="protein sequence ID" value="KIW58838.1"/>
    <property type="molecule type" value="Genomic_DNA"/>
</dbReference>
<accession>A0A0D2D940</accession>
<evidence type="ECO:0000313" key="2">
    <source>
        <dbReference type="Proteomes" id="UP000054342"/>
    </source>
</evidence>
<dbReference type="OrthoDB" id="3469466at2759"/>
<dbReference type="EMBL" id="KN847318">
    <property type="protein sequence ID" value="KIW58837.1"/>
    <property type="molecule type" value="Genomic_DNA"/>
</dbReference>
<dbReference type="GeneID" id="25325239"/>
<organism evidence="1 2">
    <name type="scientific">Exophiala xenobiotica</name>
    <dbReference type="NCBI Taxonomy" id="348802"/>
    <lineage>
        <taxon>Eukaryota</taxon>
        <taxon>Fungi</taxon>
        <taxon>Dikarya</taxon>
        <taxon>Ascomycota</taxon>
        <taxon>Pezizomycotina</taxon>
        <taxon>Eurotiomycetes</taxon>
        <taxon>Chaetothyriomycetidae</taxon>
        <taxon>Chaetothyriales</taxon>
        <taxon>Herpotrichiellaceae</taxon>
        <taxon>Exophiala</taxon>
    </lineage>
</organism>
<dbReference type="AlphaFoldDB" id="A0A0D2D940"/>
<dbReference type="HOGENOM" id="CLU_2558306_0_0_1"/>
<evidence type="ECO:0000313" key="1">
    <source>
        <dbReference type="EMBL" id="KIW58837.1"/>
    </source>
</evidence>
<sequence>MGAISSMGTSERGWGLATLDRMTQRLSMNSWAGLKERLKVFLWFEYTDDGDGFKLLIELEETSLKPTTPGLKTDGLMEYLIE</sequence>
<dbReference type="RefSeq" id="XP_013319421.1">
    <property type="nucleotide sequence ID" value="XM_013463967.1"/>
</dbReference>
<dbReference type="STRING" id="348802.A0A0D2D940"/>